<dbReference type="AlphaFoldDB" id="A0A1B6GCQ5"/>
<dbReference type="EMBL" id="GECZ01009555">
    <property type="protein sequence ID" value="JAS60214.1"/>
    <property type="molecule type" value="Transcribed_RNA"/>
</dbReference>
<evidence type="ECO:0000256" key="1">
    <source>
        <dbReference type="SAM" id="MobiDB-lite"/>
    </source>
</evidence>
<sequence>VVDNVELPVLSIPEVETENAAPVKKRSKIEIISNVVLPMHNLPEAQAEKEVPAKKRKKVRFASDVKFSEAEDQTENKAPAEKRRKIKQAKNEKVIILPARDIFDSSIKDYEYRQRYLYGEVIMREREPLHLRFKDIPRLVLGQRPYNEEESRKICRKIFYEGFDGCERKEPVPPPLPPVVMDP</sequence>
<feature type="non-terminal residue" evidence="2">
    <location>
        <position position="1"/>
    </location>
</feature>
<evidence type="ECO:0000313" key="2">
    <source>
        <dbReference type="EMBL" id="JAS60214.1"/>
    </source>
</evidence>
<feature type="compositionally biased region" description="Basic and acidic residues" evidence="1">
    <location>
        <begin position="65"/>
        <end position="81"/>
    </location>
</feature>
<name>A0A1B6GCQ5_9HEMI</name>
<feature type="non-terminal residue" evidence="2">
    <location>
        <position position="183"/>
    </location>
</feature>
<accession>A0A1B6GCQ5</accession>
<organism evidence="2">
    <name type="scientific">Cuerna arida</name>
    <dbReference type="NCBI Taxonomy" id="1464854"/>
    <lineage>
        <taxon>Eukaryota</taxon>
        <taxon>Metazoa</taxon>
        <taxon>Ecdysozoa</taxon>
        <taxon>Arthropoda</taxon>
        <taxon>Hexapoda</taxon>
        <taxon>Insecta</taxon>
        <taxon>Pterygota</taxon>
        <taxon>Neoptera</taxon>
        <taxon>Paraneoptera</taxon>
        <taxon>Hemiptera</taxon>
        <taxon>Auchenorrhyncha</taxon>
        <taxon>Membracoidea</taxon>
        <taxon>Cicadellidae</taxon>
        <taxon>Cicadellinae</taxon>
        <taxon>Proconiini</taxon>
        <taxon>Cuerna</taxon>
    </lineage>
</organism>
<feature type="region of interest" description="Disordered" evidence="1">
    <location>
        <begin position="65"/>
        <end position="85"/>
    </location>
</feature>
<proteinExistence type="predicted"/>
<reference evidence="2" key="1">
    <citation type="submission" date="2015-11" db="EMBL/GenBank/DDBJ databases">
        <title>De novo transcriptome assembly of four potential Pierce s Disease insect vectors from Arizona vineyards.</title>
        <authorList>
            <person name="Tassone E.E."/>
        </authorList>
    </citation>
    <scope>NUCLEOTIDE SEQUENCE</scope>
</reference>
<gene>
    <name evidence="2" type="ORF">g.46599</name>
</gene>
<protein>
    <submittedName>
        <fullName evidence="2">Uncharacterized protein</fullName>
    </submittedName>
</protein>